<gene>
    <name evidence="2" type="ORF">J7I42_14840</name>
</gene>
<evidence type="ECO:0000313" key="3">
    <source>
        <dbReference type="Proteomes" id="UP000677244"/>
    </source>
</evidence>
<dbReference type="EMBL" id="JAGHKO010000004">
    <property type="protein sequence ID" value="MBO9201556.1"/>
    <property type="molecule type" value="Genomic_DNA"/>
</dbReference>
<keyword evidence="2" id="KW-0560">Oxidoreductase</keyword>
<evidence type="ECO:0000313" key="2">
    <source>
        <dbReference type="EMBL" id="MBO9201556.1"/>
    </source>
</evidence>
<reference evidence="2 3" key="1">
    <citation type="submission" date="2021-03" db="EMBL/GenBank/DDBJ databases">
        <title>Assistant Professor.</title>
        <authorList>
            <person name="Huq M.A."/>
        </authorList>
    </citation>
    <scope>NUCLEOTIDE SEQUENCE [LARGE SCALE GENOMIC DNA]</scope>
    <source>
        <strain evidence="2 3">MAH-29</strain>
    </source>
</reference>
<comment type="caution">
    <text evidence="2">The sequence shown here is derived from an EMBL/GenBank/DDBJ whole genome shotgun (WGS) entry which is preliminary data.</text>
</comment>
<dbReference type="SUPFAM" id="SSF51197">
    <property type="entry name" value="Clavaminate synthase-like"/>
    <property type="match status" value="1"/>
</dbReference>
<protein>
    <submittedName>
        <fullName evidence="2">Phytanoyl-CoA dioxygenase family protein</fullName>
    </submittedName>
</protein>
<dbReference type="GO" id="GO:0051213">
    <property type="term" value="F:dioxygenase activity"/>
    <property type="evidence" value="ECO:0007669"/>
    <property type="project" value="UniProtKB-KW"/>
</dbReference>
<keyword evidence="3" id="KW-1185">Reference proteome</keyword>
<comment type="cofactor">
    <cofactor evidence="1">
        <name>Fe(2+)</name>
        <dbReference type="ChEBI" id="CHEBI:29033"/>
    </cofactor>
</comment>
<organism evidence="2 3">
    <name type="scientific">Niastella soli</name>
    <dbReference type="NCBI Taxonomy" id="2821487"/>
    <lineage>
        <taxon>Bacteria</taxon>
        <taxon>Pseudomonadati</taxon>
        <taxon>Bacteroidota</taxon>
        <taxon>Chitinophagia</taxon>
        <taxon>Chitinophagales</taxon>
        <taxon>Chitinophagaceae</taxon>
        <taxon>Niastella</taxon>
    </lineage>
</organism>
<dbReference type="PANTHER" id="PTHR20883:SF48">
    <property type="entry name" value="ECTOINE DIOXYGENASE"/>
    <property type="match status" value="1"/>
</dbReference>
<name>A0ABS3YUE6_9BACT</name>
<accession>A0ABS3YUE6</accession>
<dbReference type="Pfam" id="PF05721">
    <property type="entry name" value="PhyH"/>
    <property type="match status" value="1"/>
</dbReference>
<dbReference type="Gene3D" id="2.60.120.620">
    <property type="entry name" value="q2cbj1_9rhob like domain"/>
    <property type="match status" value="1"/>
</dbReference>
<proteinExistence type="predicted"/>
<dbReference type="Proteomes" id="UP000677244">
    <property type="component" value="Unassembled WGS sequence"/>
</dbReference>
<dbReference type="RefSeq" id="WP_209139610.1">
    <property type="nucleotide sequence ID" value="NZ_JAGHKO010000004.1"/>
</dbReference>
<keyword evidence="2" id="KW-0223">Dioxygenase</keyword>
<sequence>MKLSEKQLNDYHRDGFLVLQDLFAAGEVAVMLQEMERIIQEDCPRRILEKSGAVRSFFAPEAGSGIYARVIRDERVLLPAIQLLNNNVYVHQSKLNTKHAMVGDWWAWHQDFTFWHNDDGMPRPDVLTAMIYLNDTNEFNGPMLIIPGSHRDGIASTGDTDEKEDDANGWFNAYQNSATYMSALTADLKYTLEKDNIKRWAGRKGIVSAKAPAGSVLFFHGNVFHASSNNLSPWDRHAFLITYNSIENQLTDISNPRPEFIASRNYTPLLKNIQL</sequence>
<dbReference type="PANTHER" id="PTHR20883">
    <property type="entry name" value="PHYTANOYL-COA DIOXYGENASE DOMAIN CONTAINING 1"/>
    <property type="match status" value="1"/>
</dbReference>
<dbReference type="InterPro" id="IPR008775">
    <property type="entry name" value="Phytyl_CoA_dOase-like"/>
</dbReference>
<evidence type="ECO:0000256" key="1">
    <source>
        <dbReference type="ARBA" id="ARBA00001954"/>
    </source>
</evidence>